<name>A0A2Z4GCD2_9BACT</name>
<evidence type="ECO:0000313" key="2">
    <source>
        <dbReference type="EMBL" id="AWV98750.1"/>
    </source>
</evidence>
<evidence type="ECO:0000313" key="3">
    <source>
        <dbReference type="Proteomes" id="UP000249873"/>
    </source>
</evidence>
<dbReference type="Proteomes" id="UP000249873">
    <property type="component" value="Chromosome"/>
</dbReference>
<dbReference type="KEGG" id="als:DJ013_11430"/>
<proteinExistence type="predicted"/>
<dbReference type="RefSeq" id="WP_111371943.1">
    <property type="nucleotide sequence ID" value="NZ_CP029480.1"/>
</dbReference>
<dbReference type="InterPro" id="IPR021314">
    <property type="entry name" value="DUF2911"/>
</dbReference>
<sequence length="190" mass="21139">MKKIFIVLLSFFAFQVSAQDFAPVDKSVMDVAYYPGGAHRAGFAKTAEEKAVLMPRVRITYSRPLVNEREIFGNLVKYNEPWRLGANESTEVIFYSPVKIGETVLAAGRYSLYCTPTQDSWTLKVHPNVDGWGSYGYDESKDLASVSAVPTKSEKNIEALSITMYKADSGQVHIKVGWANTIAEFPITVL</sequence>
<accession>A0A2Z4GCD2</accession>
<dbReference type="Pfam" id="PF11138">
    <property type="entry name" value="DUF2911"/>
    <property type="match status" value="1"/>
</dbReference>
<dbReference type="AlphaFoldDB" id="A0A2Z4GCD2"/>
<dbReference type="EMBL" id="CP029480">
    <property type="protein sequence ID" value="AWV98750.1"/>
    <property type="molecule type" value="Genomic_DNA"/>
</dbReference>
<keyword evidence="1" id="KW-0732">Signal</keyword>
<organism evidence="2 3">
    <name type="scientific">Arcticibacterium luteifluviistationis</name>
    <dbReference type="NCBI Taxonomy" id="1784714"/>
    <lineage>
        <taxon>Bacteria</taxon>
        <taxon>Pseudomonadati</taxon>
        <taxon>Bacteroidota</taxon>
        <taxon>Cytophagia</taxon>
        <taxon>Cytophagales</taxon>
        <taxon>Leadbetterellaceae</taxon>
        <taxon>Arcticibacterium</taxon>
    </lineage>
</organism>
<feature type="signal peptide" evidence="1">
    <location>
        <begin position="1"/>
        <end position="18"/>
    </location>
</feature>
<gene>
    <name evidence="2" type="ORF">DJ013_11430</name>
</gene>
<dbReference type="OrthoDB" id="195456at2"/>
<keyword evidence="3" id="KW-1185">Reference proteome</keyword>
<feature type="chain" id="PRO_5016251241" evidence="1">
    <location>
        <begin position="19"/>
        <end position="190"/>
    </location>
</feature>
<evidence type="ECO:0000256" key="1">
    <source>
        <dbReference type="SAM" id="SignalP"/>
    </source>
</evidence>
<protein>
    <submittedName>
        <fullName evidence="2">Asparagine synthetase B</fullName>
    </submittedName>
</protein>
<reference evidence="2 3" key="1">
    <citation type="submission" date="2018-05" db="EMBL/GenBank/DDBJ databases">
        <title>Complete genome sequence of Arcticibacterium luteifluviistationis SM1504T, a cytophagaceae bacterium isolated from Arctic surface seawater.</title>
        <authorList>
            <person name="Li Y."/>
            <person name="Qin Q.-L."/>
        </authorList>
    </citation>
    <scope>NUCLEOTIDE SEQUENCE [LARGE SCALE GENOMIC DNA]</scope>
    <source>
        <strain evidence="2 3">SM1504</strain>
    </source>
</reference>